<dbReference type="RefSeq" id="XP_022656804.1">
    <property type="nucleotide sequence ID" value="XM_022801069.1"/>
</dbReference>
<evidence type="ECO:0000256" key="4">
    <source>
        <dbReference type="ARBA" id="ARBA00023157"/>
    </source>
</evidence>
<dbReference type="PANTHER" id="PTHR24252">
    <property type="entry name" value="ACROSIN-RELATED"/>
    <property type="match status" value="1"/>
</dbReference>
<dbReference type="OMA" id="NRKCEQT"/>
<keyword evidence="1 5" id="KW-0645">Protease</keyword>
<dbReference type="GO" id="GO:0004252">
    <property type="term" value="F:serine-type endopeptidase activity"/>
    <property type="evidence" value="ECO:0007669"/>
    <property type="project" value="InterPro"/>
</dbReference>
<organism evidence="8 9">
    <name type="scientific">Varroa destructor</name>
    <name type="common">Honeybee mite</name>
    <dbReference type="NCBI Taxonomy" id="109461"/>
    <lineage>
        <taxon>Eukaryota</taxon>
        <taxon>Metazoa</taxon>
        <taxon>Ecdysozoa</taxon>
        <taxon>Arthropoda</taxon>
        <taxon>Chelicerata</taxon>
        <taxon>Arachnida</taxon>
        <taxon>Acari</taxon>
        <taxon>Parasitiformes</taxon>
        <taxon>Mesostigmata</taxon>
        <taxon>Gamasina</taxon>
        <taxon>Dermanyssoidea</taxon>
        <taxon>Varroidae</taxon>
        <taxon>Varroa</taxon>
    </lineage>
</organism>
<dbReference type="GeneID" id="111248562"/>
<evidence type="ECO:0000259" key="7">
    <source>
        <dbReference type="PROSITE" id="PS50240"/>
    </source>
</evidence>
<feature type="domain" description="Peptidase S1" evidence="7">
    <location>
        <begin position="252"/>
        <end position="477"/>
    </location>
</feature>
<keyword evidence="2 5" id="KW-0378">Hydrolase</keyword>
<keyword evidence="4" id="KW-1015">Disulfide bond</keyword>
<dbReference type="GO" id="GO:0006508">
    <property type="term" value="P:proteolysis"/>
    <property type="evidence" value="ECO:0007669"/>
    <property type="project" value="UniProtKB-KW"/>
</dbReference>
<dbReference type="PROSITE" id="PS00134">
    <property type="entry name" value="TRYPSIN_HIS"/>
    <property type="match status" value="1"/>
</dbReference>
<protein>
    <recommendedName>
        <fullName evidence="7">Peptidase S1 domain-containing protein</fullName>
    </recommendedName>
</protein>
<dbReference type="AlphaFoldDB" id="A0A7M7K374"/>
<evidence type="ECO:0000256" key="6">
    <source>
        <dbReference type="SAM" id="SignalP"/>
    </source>
</evidence>
<dbReference type="SMART" id="SM00209">
    <property type="entry name" value="TSP1"/>
    <property type="match status" value="2"/>
</dbReference>
<dbReference type="InParanoid" id="A0A7M7K374"/>
<dbReference type="InterPro" id="IPR018114">
    <property type="entry name" value="TRYPSIN_HIS"/>
</dbReference>
<evidence type="ECO:0000313" key="9">
    <source>
        <dbReference type="Proteomes" id="UP000594260"/>
    </source>
</evidence>
<keyword evidence="9" id="KW-1185">Reference proteome</keyword>
<dbReference type="InterPro" id="IPR033116">
    <property type="entry name" value="TRYPSIN_SER"/>
</dbReference>
<dbReference type="InterPro" id="IPR036383">
    <property type="entry name" value="TSP1_rpt_sf"/>
</dbReference>
<dbReference type="Gene3D" id="2.40.10.10">
    <property type="entry name" value="Trypsin-like serine proteases"/>
    <property type="match status" value="1"/>
</dbReference>
<dbReference type="PROSITE" id="PS50092">
    <property type="entry name" value="TSP1"/>
    <property type="match status" value="1"/>
</dbReference>
<evidence type="ECO:0000313" key="8">
    <source>
        <dbReference type="EnsemblMetazoa" id="XP_022656804"/>
    </source>
</evidence>
<dbReference type="Pfam" id="PF00089">
    <property type="entry name" value="Trypsin"/>
    <property type="match status" value="1"/>
</dbReference>
<reference evidence="8" key="1">
    <citation type="submission" date="2021-01" db="UniProtKB">
        <authorList>
            <consortium name="EnsemblMetazoa"/>
        </authorList>
    </citation>
    <scope>IDENTIFICATION</scope>
</reference>
<dbReference type="EnsemblMetazoa" id="XM_022801069">
    <property type="protein sequence ID" value="XP_022656804"/>
    <property type="gene ID" value="LOC111248562"/>
</dbReference>
<evidence type="ECO:0000256" key="3">
    <source>
        <dbReference type="ARBA" id="ARBA00022825"/>
    </source>
</evidence>
<dbReference type="CDD" id="cd00190">
    <property type="entry name" value="Tryp_SPc"/>
    <property type="match status" value="1"/>
</dbReference>
<dbReference type="InterPro" id="IPR000884">
    <property type="entry name" value="TSP1_rpt"/>
</dbReference>
<dbReference type="OrthoDB" id="10004439at2759"/>
<dbReference type="PROSITE" id="PS50240">
    <property type="entry name" value="TRYPSIN_DOM"/>
    <property type="match status" value="1"/>
</dbReference>
<dbReference type="PRINTS" id="PR00722">
    <property type="entry name" value="CHYMOTRYPSIN"/>
</dbReference>
<dbReference type="PANTHER" id="PTHR24252:SF7">
    <property type="entry name" value="HYALIN"/>
    <property type="match status" value="1"/>
</dbReference>
<evidence type="ECO:0000256" key="2">
    <source>
        <dbReference type="ARBA" id="ARBA00022801"/>
    </source>
</evidence>
<sequence length="482" mass="53789">MAMLAYICRIMILFSYVAALHCYVTGSRETAQAPQNEVSAHIKVRSITNFLRSMQKLGVRTNSKGNMQFSSTGCKNDDRICADNAYSEWTKWSKCTRKCRQRRHRRCPSTALPNCKDEKQTRPCVSDKCRAPITIPDEKRSSNKTTASTKDFKVLYELQKYVYTTWTDWTPCSKNCHTRRYRNCVMPILCGHSVQHEDALCYAEGSSCEMLAKPQAGAIELDLQMIPQAGVDPTLQPNFECGKAPPHPKLRIIGGTATWKGKWPWQVALLNRNKEAFCGGTLIAPDWVLTAAHCVRRSLHVLAGEHNIKRRRGKEVAVATCFVHPEYDVETVDNDIALLQLETPLVFNNFVGAACLPDAPLSAGARGTILGWGKLSDQAVNGSEILQEAQVPVIPQPECRDVYSEYFVSQNMLCAGYRRGRIDSCAGDSGGPLLVQNNKTKRWTVQGITSFGEGCGQRPGIYARVANYVSWIRETISTSYSN</sequence>
<name>A0A7M7K374_VARDE</name>
<evidence type="ECO:0000256" key="1">
    <source>
        <dbReference type="ARBA" id="ARBA00022670"/>
    </source>
</evidence>
<keyword evidence="6" id="KW-0732">Signal</keyword>
<dbReference type="Gene3D" id="2.20.100.10">
    <property type="entry name" value="Thrombospondin type-1 (TSP1) repeat"/>
    <property type="match status" value="1"/>
</dbReference>
<evidence type="ECO:0000256" key="5">
    <source>
        <dbReference type="RuleBase" id="RU363034"/>
    </source>
</evidence>
<dbReference type="PROSITE" id="PS00135">
    <property type="entry name" value="TRYPSIN_SER"/>
    <property type="match status" value="1"/>
</dbReference>
<accession>A0A7M7K374</accession>
<dbReference type="KEGG" id="vde:111248562"/>
<dbReference type="InterPro" id="IPR001314">
    <property type="entry name" value="Peptidase_S1A"/>
</dbReference>
<dbReference type="Proteomes" id="UP000594260">
    <property type="component" value="Unplaced"/>
</dbReference>
<dbReference type="SUPFAM" id="SSF50494">
    <property type="entry name" value="Trypsin-like serine proteases"/>
    <property type="match status" value="1"/>
</dbReference>
<dbReference type="SMART" id="SM00020">
    <property type="entry name" value="Tryp_SPc"/>
    <property type="match status" value="1"/>
</dbReference>
<proteinExistence type="predicted"/>
<feature type="chain" id="PRO_5029476277" description="Peptidase S1 domain-containing protein" evidence="6">
    <location>
        <begin position="20"/>
        <end position="482"/>
    </location>
</feature>
<dbReference type="InterPro" id="IPR009003">
    <property type="entry name" value="Peptidase_S1_PA"/>
</dbReference>
<dbReference type="InterPro" id="IPR043504">
    <property type="entry name" value="Peptidase_S1_PA_chymotrypsin"/>
</dbReference>
<dbReference type="FunFam" id="2.40.10.10:FF:000003">
    <property type="entry name" value="Transmembrane serine protease 3"/>
    <property type="match status" value="1"/>
</dbReference>
<feature type="signal peptide" evidence="6">
    <location>
        <begin position="1"/>
        <end position="19"/>
    </location>
</feature>
<keyword evidence="3 5" id="KW-0720">Serine protease</keyword>
<dbReference type="InterPro" id="IPR001254">
    <property type="entry name" value="Trypsin_dom"/>
</dbReference>